<protein>
    <submittedName>
        <fullName evidence="2">Uncharacterized protein</fullName>
    </submittedName>
</protein>
<dbReference type="KEGG" id="lwi:UE46_03660"/>
<evidence type="ECO:0000256" key="1">
    <source>
        <dbReference type="SAM" id="SignalP"/>
    </source>
</evidence>
<name>A0A1S7FS42_9LIST</name>
<accession>A0A1S7FS42</accession>
<sequence>MKMIRISLCMAMFLLGSVALGSINVFADEMHNHEEMSNKSETEKKESVSLPTDNLTIKNVKRLEYSMPENAPADLINLYLKAGWEWNKELNYMFKDVLYEDETVNINGIDYVTDEDGEVSTKISVRDGSSKVEVSSDNYDTNPVSITAEKNDEPKQISVKPGEQKEVVLLEEINLDTMIDRMDEMNGQKLNTENTLTTNKFVVSPLGKQDSHHFEVLLMASKKGDTVTCNRYNGPWGNNTYYSKTANPVMASRNFLWSDCDQALVWHVQCLKDYGPAKYRYCAWDPTAKRGKCSGLIGHSKKFHAH</sequence>
<gene>
    <name evidence="2" type="ORF">UE46_03660</name>
</gene>
<reference evidence="3" key="1">
    <citation type="submission" date="2015-03" db="EMBL/GenBank/DDBJ databases">
        <authorList>
            <person name="Ferrari E."/>
            <person name="Walter M.C."/>
            <person name="Huptas C."/>
            <person name="Scherer S."/>
            <person name="Mueller-Herbst S."/>
        </authorList>
    </citation>
    <scope>NUCLEOTIDE SEQUENCE [LARGE SCALE GENOMIC DNA]</scope>
    <source>
        <strain evidence="3">LWP01</strain>
    </source>
</reference>
<evidence type="ECO:0000313" key="2">
    <source>
        <dbReference type="EMBL" id="AQY50220.1"/>
    </source>
</evidence>
<keyword evidence="3" id="KW-1185">Reference proteome</keyword>
<evidence type="ECO:0000313" key="3">
    <source>
        <dbReference type="Proteomes" id="UP000223060"/>
    </source>
</evidence>
<feature type="signal peptide" evidence="1">
    <location>
        <begin position="1"/>
        <end position="27"/>
    </location>
</feature>
<organism evidence="2 3">
    <name type="scientific">Listeria weihenstephanensis</name>
    <dbReference type="NCBI Taxonomy" id="1006155"/>
    <lineage>
        <taxon>Bacteria</taxon>
        <taxon>Bacillati</taxon>
        <taxon>Bacillota</taxon>
        <taxon>Bacilli</taxon>
        <taxon>Bacillales</taxon>
        <taxon>Listeriaceae</taxon>
        <taxon>Listeria</taxon>
    </lineage>
</organism>
<feature type="chain" id="PRO_5012481474" evidence="1">
    <location>
        <begin position="28"/>
        <end position="306"/>
    </location>
</feature>
<proteinExistence type="predicted"/>
<dbReference type="EMBL" id="CP011102">
    <property type="protein sequence ID" value="AQY50220.1"/>
    <property type="molecule type" value="Genomic_DNA"/>
</dbReference>
<dbReference type="Proteomes" id="UP000223060">
    <property type="component" value="Chromosome"/>
</dbReference>
<dbReference type="RefSeq" id="WP_118907404.1">
    <property type="nucleotide sequence ID" value="NZ_CP011102.1"/>
</dbReference>
<dbReference type="AlphaFoldDB" id="A0A1S7FS42"/>
<keyword evidence="1" id="KW-0732">Signal</keyword>